<dbReference type="KEGG" id="mbr:MONBRDRAFT_35994"/>
<dbReference type="Proteomes" id="UP000001357">
    <property type="component" value="Unassembled WGS sequence"/>
</dbReference>
<dbReference type="InterPro" id="IPR019775">
    <property type="entry name" value="WD40_repeat_CS"/>
</dbReference>
<organism evidence="10 11">
    <name type="scientific">Monosiga brevicollis</name>
    <name type="common">Choanoflagellate</name>
    <dbReference type="NCBI Taxonomy" id="81824"/>
    <lineage>
        <taxon>Eukaryota</taxon>
        <taxon>Choanoflagellata</taxon>
        <taxon>Craspedida</taxon>
        <taxon>Salpingoecidae</taxon>
        <taxon>Monosiga</taxon>
    </lineage>
</organism>
<dbReference type="InterPro" id="IPR001680">
    <property type="entry name" value="WD40_rpt"/>
</dbReference>
<dbReference type="InterPro" id="IPR015943">
    <property type="entry name" value="WD40/YVTN_repeat-like_dom_sf"/>
</dbReference>
<proteinExistence type="inferred from homology"/>
<evidence type="ECO:0000256" key="6">
    <source>
        <dbReference type="ARBA" id="ARBA00023203"/>
    </source>
</evidence>
<comment type="function">
    <text evidence="8">Functions as component of the Arp2/3 complex which is involved in regulation of actin polymerization and together with an activating nucleation-promoting factor (NPF) mediates the formation of branched actin networks.</text>
</comment>
<dbReference type="GO" id="GO:0051015">
    <property type="term" value="F:actin filament binding"/>
    <property type="evidence" value="ECO:0000318"/>
    <property type="project" value="GO_Central"/>
</dbReference>
<evidence type="ECO:0000256" key="8">
    <source>
        <dbReference type="PIRNR" id="PIRNR038093"/>
    </source>
</evidence>
<keyword evidence="3 8" id="KW-0963">Cytoplasm</keyword>
<evidence type="ECO:0000256" key="7">
    <source>
        <dbReference type="ARBA" id="ARBA00023212"/>
    </source>
</evidence>
<dbReference type="PROSITE" id="PS50082">
    <property type="entry name" value="WD_REPEATS_2"/>
    <property type="match status" value="1"/>
</dbReference>
<name>A9UR80_MONBE</name>
<gene>
    <name evidence="10" type="ORF">MONBRDRAFT_35994</name>
</gene>
<dbReference type="eggNOG" id="KOG1523">
    <property type="taxonomic scope" value="Eukaryota"/>
</dbReference>
<dbReference type="PANTHER" id="PTHR10709:SF2">
    <property type="entry name" value="ACTIN-RELATED PROTEIN 2_3 COMPLEX SUBUNIT"/>
    <property type="match status" value="1"/>
</dbReference>
<evidence type="ECO:0000313" key="11">
    <source>
        <dbReference type="Proteomes" id="UP000001357"/>
    </source>
</evidence>
<dbReference type="SUPFAM" id="SSF50978">
    <property type="entry name" value="WD40 repeat-like"/>
    <property type="match status" value="1"/>
</dbReference>
<dbReference type="SMART" id="SM00320">
    <property type="entry name" value="WD40"/>
    <property type="match status" value="6"/>
</dbReference>
<dbReference type="OMA" id="YVWEPSP"/>
<keyword evidence="11" id="KW-1185">Reference proteome</keyword>
<dbReference type="PIRSF" id="PIRSF038093">
    <property type="entry name" value="ARP2/3_su1"/>
    <property type="match status" value="1"/>
</dbReference>
<dbReference type="InParanoid" id="A9UR80"/>
<dbReference type="PROSITE" id="PS50294">
    <property type="entry name" value="WD_REPEATS_REGION"/>
    <property type="match status" value="1"/>
</dbReference>
<dbReference type="RefSeq" id="XP_001743163.1">
    <property type="nucleotide sequence ID" value="XM_001743111.1"/>
</dbReference>
<evidence type="ECO:0000256" key="3">
    <source>
        <dbReference type="ARBA" id="ARBA00022490"/>
    </source>
</evidence>
<evidence type="ECO:0000313" key="10">
    <source>
        <dbReference type="EMBL" id="EDQ91877.1"/>
    </source>
</evidence>
<dbReference type="InterPro" id="IPR036322">
    <property type="entry name" value="WD40_repeat_dom_sf"/>
</dbReference>
<keyword evidence="4 9" id="KW-0853">WD repeat</keyword>
<dbReference type="GeneID" id="5888300"/>
<comment type="similarity">
    <text evidence="2 8">Belongs to the WD repeat ARPC1 family.</text>
</comment>
<dbReference type="GO" id="GO:0034314">
    <property type="term" value="P:Arp2/3 complex-mediated actin nucleation"/>
    <property type="evidence" value="ECO:0000318"/>
    <property type="project" value="GO_Central"/>
</dbReference>
<evidence type="ECO:0000256" key="2">
    <source>
        <dbReference type="ARBA" id="ARBA00006260"/>
    </source>
</evidence>
<dbReference type="Pfam" id="PF00400">
    <property type="entry name" value="WD40"/>
    <property type="match status" value="3"/>
</dbReference>
<reference evidence="10 11" key="1">
    <citation type="journal article" date="2008" name="Nature">
        <title>The genome of the choanoflagellate Monosiga brevicollis and the origin of metazoans.</title>
        <authorList>
            <consortium name="JGI Sequencing"/>
            <person name="King N."/>
            <person name="Westbrook M.J."/>
            <person name="Young S.L."/>
            <person name="Kuo A."/>
            <person name="Abedin M."/>
            <person name="Chapman J."/>
            <person name="Fairclough S."/>
            <person name="Hellsten U."/>
            <person name="Isogai Y."/>
            <person name="Letunic I."/>
            <person name="Marr M."/>
            <person name="Pincus D."/>
            <person name="Putnam N."/>
            <person name="Rokas A."/>
            <person name="Wright K.J."/>
            <person name="Zuzow R."/>
            <person name="Dirks W."/>
            <person name="Good M."/>
            <person name="Goodstein D."/>
            <person name="Lemons D."/>
            <person name="Li W."/>
            <person name="Lyons J.B."/>
            <person name="Morris A."/>
            <person name="Nichols S."/>
            <person name="Richter D.J."/>
            <person name="Salamov A."/>
            <person name="Bork P."/>
            <person name="Lim W.A."/>
            <person name="Manning G."/>
            <person name="Miller W.T."/>
            <person name="McGinnis W."/>
            <person name="Shapiro H."/>
            <person name="Tjian R."/>
            <person name="Grigoriev I.V."/>
            <person name="Rokhsar D."/>
        </authorList>
    </citation>
    <scope>NUCLEOTIDE SEQUENCE [LARGE SCALE GENOMIC DNA]</scope>
    <source>
        <strain evidence="11">MX1 / ATCC 50154</strain>
    </source>
</reference>
<accession>A9UR80</accession>
<keyword evidence="7 8" id="KW-0206">Cytoskeleton</keyword>
<dbReference type="GO" id="GO:0005885">
    <property type="term" value="C:Arp2/3 protein complex"/>
    <property type="evidence" value="ECO:0000318"/>
    <property type="project" value="GO_Central"/>
</dbReference>
<feature type="repeat" description="WD" evidence="9">
    <location>
        <begin position="52"/>
        <end position="86"/>
    </location>
</feature>
<evidence type="ECO:0000256" key="4">
    <source>
        <dbReference type="ARBA" id="ARBA00022574"/>
    </source>
</evidence>
<evidence type="ECO:0000256" key="1">
    <source>
        <dbReference type="ARBA" id="ARBA00004245"/>
    </source>
</evidence>
<dbReference type="InterPro" id="IPR017383">
    <property type="entry name" value="ARPC1"/>
</dbReference>
<sequence length="374" mass="40890">MPSQHQLVSNPTAPVSCHAWNKDRTQLAISPNSTDVIIFKFDGKTFTKAHVLQEHTQNVTSIDWAPNSNKLVTCAQDRNAYVWEFDGAEWKPTLVILRINRAATCVKWSPNEDKFAVGSGARLVSVCHFEEDNDWWVSKHIKKPIRSTILSLDWHPNNCLLAVGSSDFKCRVFCAAIKGVDKKPAPTCWGAQTKFGELVQEFGTGPVGGGWIHDVAFSGDGNLLAYVGHDSSVYVADGNNSCQVSRLITRQLPFRTVLWVTGQSFIAAGHDYTPMLFTFAGGKLSFVGDADAREEKAAASKFSALDKFRNLDKRGTDSSDALQTSVKSAHQNAILELSIVEGQVGNVAKFATVGLDGKVVLWTMADISSRLTVA</sequence>
<evidence type="ECO:0000256" key="9">
    <source>
        <dbReference type="PROSITE-ProRule" id="PRU00221"/>
    </source>
</evidence>
<dbReference type="Gene3D" id="2.130.10.10">
    <property type="entry name" value="YVTN repeat-like/Quinoprotein amine dehydrogenase"/>
    <property type="match status" value="1"/>
</dbReference>
<dbReference type="PROSITE" id="PS00678">
    <property type="entry name" value="WD_REPEATS_1"/>
    <property type="match status" value="1"/>
</dbReference>
<dbReference type="AlphaFoldDB" id="A9UR80"/>
<dbReference type="EMBL" id="CH991544">
    <property type="protein sequence ID" value="EDQ91877.1"/>
    <property type="molecule type" value="Genomic_DNA"/>
</dbReference>
<dbReference type="PANTHER" id="PTHR10709">
    <property type="entry name" value="ACTIN-RELATED PROTEIN 2/3 COMPLEX SUBUNIT 1"/>
    <property type="match status" value="1"/>
</dbReference>
<keyword evidence="5" id="KW-0677">Repeat</keyword>
<keyword evidence="6 8" id="KW-0009">Actin-binding</keyword>
<evidence type="ECO:0000256" key="5">
    <source>
        <dbReference type="ARBA" id="ARBA00022737"/>
    </source>
</evidence>
<protein>
    <recommendedName>
        <fullName evidence="8">Actin-related protein 2/3 complex subunit</fullName>
    </recommendedName>
</protein>
<dbReference type="FunCoup" id="A9UR80">
    <property type="interactions" value="1497"/>
</dbReference>
<comment type="subcellular location">
    <subcellularLocation>
        <location evidence="1">Cytoplasm</location>
        <location evidence="1">Cytoskeleton</location>
    </subcellularLocation>
</comment>
<dbReference type="STRING" id="81824.A9UR80"/>